<feature type="domain" description="CCR4-NOT transcription complex subunit 1 TTP binding" evidence="12">
    <location>
        <begin position="818"/>
        <end position="966"/>
    </location>
</feature>
<protein>
    <recommendedName>
        <fullName evidence="7">General negative regulator of transcription subunit 1</fullName>
    </recommendedName>
</protein>
<feature type="compositionally biased region" description="Polar residues" evidence="8">
    <location>
        <begin position="1"/>
        <end position="33"/>
    </location>
</feature>
<keyword evidence="4" id="KW-0804">Transcription</keyword>
<evidence type="ECO:0000256" key="5">
    <source>
        <dbReference type="ARBA" id="ARBA00023242"/>
    </source>
</evidence>
<dbReference type="GO" id="GO:0017148">
    <property type="term" value="P:negative regulation of translation"/>
    <property type="evidence" value="ECO:0007669"/>
    <property type="project" value="InterPro"/>
</dbReference>
<feature type="compositionally biased region" description="Polar residues" evidence="8">
    <location>
        <begin position="109"/>
        <end position="128"/>
    </location>
</feature>
<dbReference type="InterPro" id="IPR040398">
    <property type="entry name" value="Not1"/>
</dbReference>
<dbReference type="Pfam" id="PF16418">
    <property type="entry name" value="CNOT1_HEAT"/>
    <property type="match status" value="1"/>
</dbReference>
<feature type="region of interest" description="Disordered" evidence="8">
    <location>
        <begin position="89"/>
        <end position="165"/>
    </location>
</feature>
<evidence type="ECO:0000259" key="9">
    <source>
        <dbReference type="Pfam" id="PF04054"/>
    </source>
</evidence>
<dbReference type="PANTHER" id="PTHR13162:SF8">
    <property type="entry name" value="CCR4-NOT TRANSCRIPTION COMPLEX SUBUNIT 1"/>
    <property type="match status" value="1"/>
</dbReference>
<dbReference type="GO" id="GO:0000289">
    <property type="term" value="P:nuclear-transcribed mRNA poly(A) tail shortening"/>
    <property type="evidence" value="ECO:0007669"/>
    <property type="project" value="UniProtKB-ARBA"/>
</dbReference>
<dbReference type="FunFam" id="1.25.40.180:FF:000012">
    <property type="entry name" value="Ccr4-Not transcription complex subunit"/>
    <property type="match status" value="1"/>
</dbReference>
<feature type="domain" description="CCR4-NOT transcription complex subunit 1" evidence="10">
    <location>
        <begin position="1310"/>
        <end position="1449"/>
    </location>
</feature>
<dbReference type="Pfam" id="PF12842">
    <property type="entry name" value="DUF3819"/>
    <property type="match status" value="1"/>
</dbReference>
<evidence type="ECO:0000256" key="2">
    <source>
        <dbReference type="ARBA" id="ARBA00022491"/>
    </source>
</evidence>
<dbReference type="GO" id="GO:0030015">
    <property type="term" value="C:CCR4-NOT core complex"/>
    <property type="evidence" value="ECO:0007669"/>
    <property type="project" value="InterPro"/>
</dbReference>
<comment type="function">
    <text evidence="6">Acts as a component of the CCR4-NOT core complex, which in the nucleus seems to be a general transcription factor, and in the cytoplasm the major mRNA deadenylase involved in mRNA turnover. The NOT protein subcomplex negatively regulates the basal and activated transcription of many genes. Preferentially affects TC-type TATA element-dependent transcription. Could directly or indirectly inhibit component(s) of the general transcription machinery.</text>
</comment>
<dbReference type="Gene3D" id="1.25.40.800">
    <property type="match status" value="1"/>
</dbReference>
<feature type="domain" description="CCR4-NOT transcription complex subunit 1 HEAT repeat" evidence="13">
    <location>
        <begin position="624"/>
        <end position="768"/>
    </location>
</feature>
<dbReference type="OMA" id="IDEYHCY"/>
<feature type="region of interest" description="Disordered" evidence="8">
    <location>
        <begin position="980"/>
        <end position="1023"/>
    </location>
</feature>
<dbReference type="OrthoDB" id="1933107at2759"/>
<name>U4LEZ0_PYROM</name>
<dbReference type="Gene3D" id="1.25.40.840">
    <property type="entry name" value="CCR4-NOT transcription complex subunit 1 TTP binding domain"/>
    <property type="match status" value="1"/>
</dbReference>
<evidence type="ECO:0000313" key="15">
    <source>
        <dbReference type="Proteomes" id="UP000018144"/>
    </source>
</evidence>
<dbReference type="Proteomes" id="UP000018144">
    <property type="component" value="Unassembled WGS sequence"/>
</dbReference>
<evidence type="ECO:0000313" key="14">
    <source>
        <dbReference type="EMBL" id="CCX30689.1"/>
    </source>
</evidence>
<evidence type="ECO:0000259" key="13">
    <source>
        <dbReference type="Pfam" id="PF16418"/>
    </source>
</evidence>
<dbReference type="eggNOG" id="KOG1831">
    <property type="taxonomic scope" value="Eukaryota"/>
</dbReference>
<feature type="compositionally biased region" description="Basic and acidic residues" evidence="8">
    <location>
        <begin position="987"/>
        <end position="1001"/>
    </location>
</feature>
<keyword evidence="3" id="KW-0805">Transcription regulation</keyword>
<dbReference type="GO" id="GO:0060090">
    <property type="term" value="F:molecular adaptor activity"/>
    <property type="evidence" value="ECO:0007669"/>
    <property type="project" value="TreeGrafter"/>
</dbReference>
<evidence type="ECO:0000259" key="11">
    <source>
        <dbReference type="Pfam" id="PF16415"/>
    </source>
</evidence>
<dbReference type="InterPro" id="IPR024557">
    <property type="entry name" value="CNOT1_dom_4"/>
</dbReference>
<feature type="compositionally biased region" description="Low complexity" evidence="8">
    <location>
        <begin position="40"/>
        <end position="61"/>
    </location>
</feature>
<evidence type="ECO:0000259" key="12">
    <source>
        <dbReference type="Pfam" id="PF16417"/>
    </source>
</evidence>
<feature type="domain" description="CCR4-NOT transcription complex subunit 1 CAF1-binding" evidence="11">
    <location>
        <begin position="1034"/>
        <end position="1254"/>
    </location>
</feature>
<evidence type="ECO:0000256" key="1">
    <source>
        <dbReference type="ARBA" id="ARBA00004123"/>
    </source>
</evidence>
<sequence>MSSTPTAQQNSSLPNTSSFDPASNIPQSSNTFNYPPPQPSHQSSSDTSSITPTTSSTNPNTARFNSFSLPSYRNLHTGLADVAAQTPSTHNAFSASSNPSLADPGSRHLSISSTTSNYPHQQPPSQQQASSRLLSSTSTTPSSSSYTGSAAKTAGGGGGSSSAGSTGVPNLSLGQIHLLIATINDRNYEAKLKEILKITDSNMSINTRTVRKLIIDNYANLTTQPNSLRHDAKVLIDLMKAIAGSPKTVKERFADVITPEGLDEKPIVQGFELMMFLNCCGLNAYEQTVLAMGFKDCRSDTLRSQALVTLHEAFPSMLEIISHPNSCPEVTSEDIAYLLHEFLTNPVPAFLDEKQALRLADAARSRYKHTTVPQEITVLTAPLEGLRQQETLALKLRQYGDQVSLTEHFCQLLREFSRRKLHEGEVAEALAIMAMSPNPSNWNSGNFAQALRIEDCLHPDFDWSLVIEHLDRDDFFVEGPAGFYVLVNAIRQGTQSQDFPLSLLWGGRWKNHRTQWSLLRAYLKADDFDVNKEPAIRKIFSSSDFSDASSAVQMLAATLEGQKLISYDAVDALLYLAIDDHVSRQIREYAQNELDRAAKLTPELILCGAVQSPKPWQGDLGNIIIENLFELFFDGHPSHQLVFWRLWQVEEAWLTERLVNAYVQNQLAITRILDISQELRCLSDLLRVRNSSFVLDLAALSARREHLNLEKWLQEMVAEFGGEFWVESYRFLRRKAEAEYAQSRGDNTIKASTVSLRVGAVHTFLSVLDSRSTHPQMGPAIQDEITATNRICIQAYPRLINMGNGYDNIILANNDEGNGFSIAIDKEMQAHYRSLYAQEREIRDVVNLMKRCKESHDPHEQDLFACMVHGLFDEYDCYPNYPIHALATTSVLFGSLIRYQLIDGIPLRVALAMIYQAVRDNTTSSTMYKFGLQALVQFQDRLKEWRSYCVILSSLPGLQGTEVWGIVRRILDGERAIEDSISATDGNDDRDQSNGRERDVSTPELANGHTLPPSPEQLPLFKSCNVDPRQHSDYEDPTEDVQDKVLFIVNNVSQSNLDSKLKELREWLEEHHHQWFADYLVVNRAKLEPNYHDLYLELLDKFGHKGLANEVLRETYINIIRLLNAETTMTNNSERSHLKNLGMWLGGLTLAKDKPIKFKNISLKDLLIEGWETDRLSVVLPFVCKILEQVTKSTVFHPPNPWIMAVLRLLKELYGNVQKLNLKFEIEVLCTRLGLDVKNVEASNEIQQIQQLRERQAAREVEEEDEQSLLQLEGLSLQQQQPAEFQPMTTFPPTFSNGIVINSIVRDNRMKRLIISAIERTTHEILGPVVERSVAIATISATQLITKDFAMEPDENKMRNAAIGMARRLAGHLALVTCKEPMRLSMTTNIRNTYNQNGYTDVDEHTVNVIVNDNLEYVCRTVESAAEDEAIPQIDDALRDQYSMRKSWRERNHNQPFVAPDAMRYDTRLLPDCFRLKIGGLTQTQLNVYEDFARAGPIMPSEPPKNQPMDGYEYLPTNFQRGTPGIAEPPSVEHVAQASPPPQQIDYDRVREQIYGFIHEIQQAAIGHEDRHIEELTADHGVVRCIENVLHIIQLLPSTTRYKETIAVGIATTLCNIIYGEDMSDLVMEALVLLLKRISEFSANIAKSIADYLAREDDEEFRERMLNIRATHLMMNFKILSVANIDELVSSIIRKRKPIALQFLIRLLKDTDIDHAPIVYRADFAASFDAIAVWIKDEPNNSAALDLLNELREPEPEPEPEQAEEEYNVSPEQERMDQFEYLFVEWVTLYQHYATTDMNFQTFVFQLGQQKTLDSRDAMLEFLRTSMEYCLVEHDKAVRSVQHIATSVFIPVDALAKLMIELVKHQPAEDVSGEYMGKVKFFGALLATSVIVYNRHAETGNEASSQKVFFRLFSTLLYEIRVSGLTEHREDLYEEFALALMVLQPKFFPRFAFSWGNLMSHRYFMPALLQTTKGQETFTKLFNIFLGFMGELLEAQTPMSNMAKIFHQAALRILLVLHHDFPNYLVDYYFPIINSLSVECTQCLNLVLSALPTNQDFLDPFQSGGLGMKQSPGITDRPVIIGDIGAGMEGAGLKEYVDYILVGDAESVGDKVKDILDVIVVTQPDGTIVLDTKAINSLVLYIGLSDIEKLEPTGFNPESVQVALLQKLVFELRPYGRHVFLTSIANHLRFPNVHTLYYHNLLLHIWDVASGHELQDRIREQVSRVLVERLVVHRPHSWGTIQTLLEIFKTRAEEFWALPAAHAAPEMKNFFGSLVGKELEIA</sequence>
<dbReference type="PANTHER" id="PTHR13162">
    <property type="entry name" value="CCR4-NOT TRANSCRIPTION COMPLEX"/>
    <property type="match status" value="1"/>
</dbReference>
<keyword evidence="5" id="KW-0539">Nucleus</keyword>
<evidence type="ECO:0000259" key="10">
    <source>
        <dbReference type="Pfam" id="PF12842"/>
    </source>
</evidence>
<organism evidence="14 15">
    <name type="scientific">Pyronema omphalodes (strain CBS 100304)</name>
    <name type="common">Pyronema confluens</name>
    <dbReference type="NCBI Taxonomy" id="1076935"/>
    <lineage>
        <taxon>Eukaryota</taxon>
        <taxon>Fungi</taxon>
        <taxon>Dikarya</taxon>
        <taxon>Ascomycota</taxon>
        <taxon>Pezizomycotina</taxon>
        <taxon>Pezizomycetes</taxon>
        <taxon>Pezizales</taxon>
        <taxon>Pyronemataceae</taxon>
        <taxon>Pyronema</taxon>
    </lineage>
</organism>
<keyword evidence="2" id="KW-0678">Repressor</keyword>
<dbReference type="InterPro" id="IPR007196">
    <property type="entry name" value="CCR4-Not_Not1_C"/>
</dbReference>
<dbReference type="STRING" id="1076935.U4LEZ0"/>
<dbReference type="Pfam" id="PF16417">
    <property type="entry name" value="CNOT1_TTP_bind"/>
    <property type="match status" value="1"/>
</dbReference>
<comment type="subcellular location">
    <subcellularLocation>
        <location evidence="1">Nucleus</location>
    </subcellularLocation>
</comment>
<evidence type="ECO:0000256" key="8">
    <source>
        <dbReference type="SAM" id="MobiDB-lite"/>
    </source>
</evidence>
<feature type="compositionally biased region" description="Low complexity" evidence="8">
    <location>
        <begin position="129"/>
        <end position="153"/>
    </location>
</feature>
<dbReference type="InterPro" id="IPR038535">
    <property type="entry name" value="CNOT1_TTP_bind_sf"/>
</dbReference>
<dbReference type="InterPro" id="IPR032191">
    <property type="entry name" value="CNOT1_CAF1_bind"/>
</dbReference>
<evidence type="ECO:0000256" key="4">
    <source>
        <dbReference type="ARBA" id="ARBA00023163"/>
    </source>
</evidence>
<keyword evidence="15" id="KW-1185">Reference proteome</keyword>
<dbReference type="Gene3D" id="1.25.40.790">
    <property type="match status" value="1"/>
</dbReference>
<dbReference type="GO" id="GO:0005634">
    <property type="term" value="C:nucleus"/>
    <property type="evidence" value="ECO:0007669"/>
    <property type="project" value="UniProtKB-SubCell"/>
</dbReference>
<dbReference type="EMBL" id="HF935464">
    <property type="protein sequence ID" value="CCX30689.1"/>
    <property type="molecule type" value="Genomic_DNA"/>
</dbReference>
<gene>
    <name evidence="14" type="ORF">PCON_09028</name>
</gene>
<dbReference type="Pfam" id="PF16415">
    <property type="entry name" value="CNOT1_CAF1_bind"/>
    <property type="match status" value="1"/>
</dbReference>
<accession>U4LEZ0</accession>
<dbReference type="CDD" id="cd20710">
    <property type="entry name" value="NOT1_connector"/>
    <property type="match status" value="1"/>
</dbReference>
<evidence type="ECO:0000256" key="6">
    <source>
        <dbReference type="ARBA" id="ARBA00059181"/>
    </source>
</evidence>
<proteinExistence type="predicted"/>
<dbReference type="Pfam" id="PF04054">
    <property type="entry name" value="Not1"/>
    <property type="match status" value="1"/>
</dbReference>
<dbReference type="InterPro" id="IPR032194">
    <property type="entry name" value="CNOT1_HEAT"/>
</dbReference>
<reference evidence="14 15" key="1">
    <citation type="journal article" date="2013" name="PLoS Genet.">
        <title>The genome and development-dependent transcriptomes of Pyronema confluens: a window into fungal evolution.</title>
        <authorList>
            <person name="Traeger S."/>
            <person name="Altegoer F."/>
            <person name="Freitag M."/>
            <person name="Gabaldon T."/>
            <person name="Kempken F."/>
            <person name="Kumar A."/>
            <person name="Marcet-Houben M."/>
            <person name="Poggeler S."/>
            <person name="Stajich J.E."/>
            <person name="Nowrousian M."/>
        </authorList>
    </citation>
    <scope>NUCLEOTIDE SEQUENCE [LARGE SCALE GENOMIC DNA]</scope>
    <source>
        <strain evidence="15">CBS 100304</strain>
        <tissue evidence="14">Vegetative mycelium</tissue>
    </source>
</reference>
<feature type="domain" description="CCR4-Not complex component Not1 C-terminal" evidence="9">
    <location>
        <begin position="1925"/>
        <end position="2274"/>
    </location>
</feature>
<feature type="compositionally biased region" description="Polar residues" evidence="8">
    <location>
        <begin position="89"/>
        <end position="100"/>
    </location>
</feature>
<dbReference type="GO" id="GO:0000932">
    <property type="term" value="C:P-body"/>
    <property type="evidence" value="ECO:0007669"/>
    <property type="project" value="TreeGrafter"/>
</dbReference>
<evidence type="ECO:0000256" key="3">
    <source>
        <dbReference type="ARBA" id="ARBA00023015"/>
    </source>
</evidence>
<dbReference type="InterPro" id="IPR032193">
    <property type="entry name" value="CNOT1_TTP_bind"/>
</dbReference>
<dbReference type="Gene3D" id="1.25.40.180">
    <property type="match status" value="1"/>
</dbReference>
<feature type="region of interest" description="Disordered" evidence="8">
    <location>
        <begin position="1"/>
        <end position="65"/>
    </location>
</feature>
<evidence type="ECO:0000256" key="7">
    <source>
        <dbReference type="ARBA" id="ARBA00074459"/>
    </source>
</evidence>